<dbReference type="Pfam" id="PF00364">
    <property type="entry name" value="Biotin_lipoyl"/>
    <property type="match status" value="1"/>
</dbReference>
<dbReference type="SUPFAM" id="SSF51230">
    <property type="entry name" value="Single hybrid motif"/>
    <property type="match status" value="1"/>
</dbReference>
<evidence type="ECO:0000256" key="1">
    <source>
        <dbReference type="ARBA" id="ARBA00001938"/>
    </source>
</evidence>
<comment type="cofactor">
    <cofactor evidence="1">
        <name>(R)-lipoate</name>
        <dbReference type="ChEBI" id="CHEBI:83088"/>
    </cofactor>
</comment>
<evidence type="ECO:0000256" key="3">
    <source>
        <dbReference type="ARBA" id="ARBA00023315"/>
    </source>
</evidence>
<dbReference type="PANTHER" id="PTHR43178">
    <property type="entry name" value="DIHYDROLIPOAMIDE ACETYLTRANSFERASE COMPONENT OF PYRUVATE DEHYDROGENASE COMPLEX"/>
    <property type="match status" value="1"/>
</dbReference>
<evidence type="ECO:0000259" key="4">
    <source>
        <dbReference type="PROSITE" id="PS50968"/>
    </source>
</evidence>
<evidence type="ECO:0000313" key="6">
    <source>
        <dbReference type="Proteomes" id="UP001501676"/>
    </source>
</evidence>
<keyword evidence="6" id="KW-1185">Reference proteome</keyword>
<proteinExistence type="predicted"/>
<dbReference type="Gene3D" id="2.40.50.100">
    <property type="match status" value="1"/>
</dbReference>
<accession>A0ABP6STA1</accession>
<dbReference type="InterPro" id="IPR000089">
    <property type="entry name" value="Biotin_lipoyl"/>
</dbReference>
<name>A0ABP6STA1_9ACTN</name>
<dbReference type="InterPro" id="IPR011053">
    <property type="entry name" value="Single_hybrid_motif"/>
</dbReference>
<protein>
    <recommendedName>
        <fullName evidence="4">Lipoyl-binding domain-containing protein</fullName>
    </recommendedName>
</protein>
<dbReference type="PANTHER" id="PTHR43178:SF5">
    <property type="entry name" value="LIPOAMIDE ACYLTRANSFERASE COMPONENT OF BRANCHED-CHAIN ALPHA-KETO ACID DEHYDROGENASE COMPLEX, MITOCHONDRIAL"/>
    <property type="match status" value="1"/>
</dbReference>
<dbReference type="Proteomes" id="UP001501676">
    <property type="component" value="Unassembled WGS sequence"/>
</dbReference>
<gene>
    <name evidence="5" type="ORF">GCM10020369_16850</name>
</gene>
<evidence type="ECO:0000313" key="5">
    <source>
        <dbReference type="EMBL" id="GAA3385008.1"/>
    </source>
</evidence>
<dbReference type="InterPro" id="IPR050743">
    <property type="entry name" value="2-oxoacid_DH_E2_comp"/>
</dbReference>
<organism evidence="5 6">
    <name type="scientific">Cryptosporangium minutisporangium</name>
    <dbReference type="NCBI Taxonomy" id="113569"/>
    <lineage>
        <taxon>Bacteria</taxon>
        <taxon>Bacillati</taxon>
        <taxon>Actinomycetota</taxon>
        <taxon>Actinomycetes</taxon>
        <taxon>Cryptosporangiales</taxon>
        <taxon>Cryptosporangiaceae</taxon>
        <taxon>Cryptosporangium</taxon>
    </lineage>
</organism>
<keyword evidence="2" id="KW-0808">Transferase</keyword>
<keyword evidence="3" id="KW-0012">Acyltransferase</keyword>
<dbReference type="CDD" id="cd06849">
    <property type="entry name" value="lipoyl_domain"/>
    <property type="match status" value="1"/>
</dbReference>
<feature type="domain" description="Lipoyl-binding" evidence="4">
    <location>
        <begin position="4"/>
        <end position="79"/>
    </location>
</feature>
<dbReference type="PROSITE" id="PS50968">
    <property type="entry name" value="BIOTINYL_LIPOYL"/>
    <property type="match status" value="1"/>
</dbReference>
<reference evidence="6" key="1">
    <citation type="journal article" date="2019" name="Int. J. Syst. Evol. Microbiol.">
        <title>The Global Catalogue of Microorganisms (GCM) 10K type strain sequencing project: providing services to taxonomists for standard genome sequencing and annotation.</title>
        <authorList>
            <consortium name="The Broad Institute Genomics Platform"/>
            <consortium name="The Broad Institute Genome Sequencing Center for Infectious Disease"/>
            <person name="Wu L."/>
            <person name="Ma J."/>
        </authorList>
    </citation>
    <scope>NUCLEOTIDE SEQUENCE [LARGE SCALE GENOMIC DNA]</scope>
    <source>
        <strain evidence="6">JCM 9458</strain>
    </source>
</reference>
<evidence type="ECO:0000256" key="2">
    <source>
        <dbReference type="ARBA" id="ARBA00022679"/>
    </source>
</evidence>
<dbReference type="RefSeq" id="WP_345727431.1">
    <property type="nucleotide sequence ID" value="NZ_BAAAYN010000011.1"/>
</dbReference>
<comment type="caution">
    <text evidence="5">The sequence shown here is derived from an EMBL/GenBank/DDBJ whole genome shotgun (WGS) entry which is preliminary data.</text>
</comment>
<dbReference type="EMBL" id="BAAAYN010000011">
    <property type="protein sequence ID" value="GAA3385008.1"/>
    <property type="molecule type" value="Genomic_DNA"/>
</dbReference>
<sequence>MTQKVPVQVPKLTMATTEVTFLEWLVEDGQPVEEEQPIYVVATDKVENEVAAPASGILRHGTAEPEEVYPVGTEIAAIEVP</sequence>